<dbReference type="InterPro" id="IPR016187">
    <property type="entry name" value="CTDL_fold"/>
</dbReference>
<dbReference type="GO" id="GO:0120147">
    <property type="term" value="F:formylglycine-generating oxidase activity"/>
    <property type="evidence" value="ECO:0007669"/>
    <property type="project" value="TreeGrafter"/>
</dbReference>
<dbReference type="Pfam" id="PF03781">
    <property type="entry name" value="FGE-sulfatase"/>
    <property type="match status" value="1"/>
</dbReference>
<dbReference type="PANTHER" id="PTHR23150:SF19">
    <property type="entry name" value="FORMYLGLYCINE-GENERATING ENZYME"/>
    <property type="match status" value="1"/>
</dbReference>
<evidence type="ECO:0000256" key="1">
    <source>
        <dbReference type="SAM" id="SignalP"/>
    </source>
</evidence>
<dbReference type="PROSITE" id="PS51257">
    <property type="entry name" value="PROKAR_LIPOPROTEIN"/>
    <property type="match status" value="1"/>
</dbReference>
<sequence length="375" mass="41215">MLISATRVLHIFCSMFCLAVSCRQGSLQEEKTVSATGEPTSCHENLPSRFATTGQLVPAKAGEVSHERMVWVEGGTFYMGAADAEGRQDEYPLHPVTVEGFWMDATEVTNAQFARFVEATGYVTTAERAPDWEKLKKQLPTGTPKPADSLLVAASLVFTPPDHAVGLQDARQWWSWKKGADWRHPQGPGSSIAGKENLPVVQVSWEDAVAYATWAGKRLPTEAEWEFAARGGAKNQPYPWGAEPPEKGKPKTNTWQGKFPIQNSGWDQYTGLAPVSSFAPNAFGLYDMAGNVWEWCADWYDPTYYSNSPVKPMANPKGPVVSFDPMESSVPKKVMRGGSFMCNASYCLGYRVSARMKSSPDTGLENTGFRCVSSQ</sequence>
<protein>
    <submittedName>
        <fullName evidence="3">Formylglycine-generating enzyme, required for sulfatase activity, contains SUMF1/FGE domain</fullName>
    </submittedName>
</protein>
<dbReference type="InterPro" id="IPR005532">
    <property type="entry name" value="SUMF_dom"/>
</dbReference>
<dbReference type="Gene3D" id="3.90.1580.10">
    <property type="entry name" value="paralog of FGE (formylglycine-generating enzyme)"/>
    <property type="match status" value="1"/>
</dbReference>
<dbReference type="Proteomes" id="UP000187181">
    <property type="component" value="Unassembled WGS sequence"/>
</dbReference>
<keyword evidence="4" id="KW-1185">Reference proteome</keyword>
<gene>
    <name evidence="3" type="ORF">SAMN05444128_0259</name>
</gene>
<feature type="signal peptide" evidence="1">
    <location>
        <begin position="1"/>
        <end position="19"/>
    </location>
</feature>
<dbReference type="InterPro" id="IPR042095">
    <property type="entry name" value="SUMF_sf"/>
</dbReference>
<feature type="domain" description="Sulfatase-modifying factor enzyme-like" evidence="2">
    <location>
        <begin position="67"/>
        <end position="372"/>
    </location>
</feature>
<dbReference type="EMBL" id="FTPP01000001">
    <property type="protein sequence ID" value="SIT75873.1"/>
    <property type="molecule type" value="Genomic_DNA"/>
</dbReference>
<evidence type="ECO:0000313" key="4">
    <source>
        <dbReference type="Proteomes" id="UP000187181"/>
    </source>
</evidence>
<evidence type="ECO:0000259" key="2">
    <source>
        <dbReference type="Pfam" id="PF03781"/>
    </source>
</evidence>
<dbReference type="PANTHER" id="PTHR23150">
    <property type="entry name" value="SULFATASE MODIFYING FACTOR 1, 2"/>
    <property type="match status" value="1"/>
</dbReference>
<dbReference type="SUPFAM" id="SSF56436">
    <property type="entry name" value="C-type lectin-like"/>
    <property type="match status" value="1"/>
</dbReference>
<accession>A0A1R3WCL1</accession>
<dbReference type="InterPro" id="IPR051043">
    <property type="entry name" value="Sulfatase_Mod_Factor_Kinase"/>
</dbReference>
<proteinExistence type="predicted"/>
<dbReference type="AlphaFoldDB" id="A0A1R3WCL1"/>
<name>A0A1R3WCL1_9BACT</name>
<feature type="chain" id="PRO_5012616410" evidence="1">
    <location>
        <begin position="20"/>
        <end position="375"/>
    </location>
</feature>
<reference evidence="4" key="1">
    <citation type="submission" date="2017-01" db="EMBL/GenBank/DDBJ databases">
        <authorList>
            <person name="Varghese N."/>
            <person name="Submissions S."/>
        </authorList>
    </citation>
    <scope>NUCLEOTIDE SEQUENCE [LARGE SCALE GENOMIC DNA]</scope>
    <source>
        <strain evidence="4">LP100</strain>
    </source>
</reference>
<organism evidence="3 4">
    <name type="scientific">Pontibacter indicus</name>
    <dbReference type="NCBI Taxonomy" id="1317125"/>
    <lineage>
        <taxon>Bacteria</taxon>
        <taxon>Pseudomonadati</taxon>
        <taxon>Bacteroidota</taxon>
        <taxon>Cytophagia</taxon>
        <taxon>Cytophagales</taxon>
        <taxon>Hymenobacteraceae</taxon>
        <taxon>Pontibacter</taxon>
    </lineage>
</organism>
<evidence type="ECO:0000313" key="3">
    <source>
        <dbReference type="EMBL" id="SIT75873.1"/>
    </source>
</evidence>
<keyword evidence="1" id="KW-0732">Signal</keyword>
<dbReference type="STRING" id="1317125.SAMN05444128_0259"/>